<comment type="caution">
    <text evidence="1">The sequence shown here is derived from an EMBL/GenBank/DDBJ whole genome shotgun (WGS) entry which is preliminary data.</text>
</comment>
<accession>A0AAV4TI55</accession>
<sequence length="110" mass="12227">MGCVDSGETKHSAMSACHQMNGGGCRNYLSEMKVMACSALWGGQGGVEEEDGDLFWSSVQWRRKEMIRFWRHTSTSLHPPVGCPVLVAQTCTGPASSTWRDWSDADWLRT</sequence>
<dbReference type="AlphaFoldDB" id="A0AAV4TI55"/>
<dbReference type="Proteomes" id="UP001054945">
    <property type="component" value="Unassembled WGS sequence"/>
</dbReference>
<dbReference type="EMBL" id="BPLR01011139">
    <property type="protein sequence ID" value="GIY44435.1"/>
    <property type="molecule type" value="Genomic_DNA"/>
</dbReference>
<evidence type="ECO:0000313" key="2">
    <source>
        <dbReference type="Proteomes" id="UP001054945"/>
    </source>
</evidence>
<evidence type="ECO:0000313" key="1">
    <source>
        <dbReference type="EMBL" id="GIY44435.1"/>
    </source>
</evidence>
<gene>
    <name evidence="1" type="ORF">CEXT_151111</name>
</gene>
<name>A0AAV4TI55_CAEEX</name>
<reference evidence="1 2" key="1">
    <citation type="submission" date="2021-06" db="EMBL/GenBank/DDBJ databases">
        <title>Caerostris extrusa draft genome.</title>
        <authorList>
            <person name="Kono N."/>
            <person name="Arakawa K."/>
        </authorList>
    </citation>
    <scope>NUCLEOTIDE SEQUENCE [LARGE SCALE GENOMIC DNA]</scope>
</reference>
<proteinExistence type="predicted"/>
<protein>
    <submittedName>
        <fullName evidence="1">Uncharacterized protein</fullName>
    </submittedName>
</protein>
<organism evidence="1 2">
    <name type="scientific">Caerostris extrusa</name>
    <name type="common">Bark spider</name>
    <name type="synonym">Caerostris bankana</name>
    <dbReference type="NCBI Taxonomy" id="172846"/>
    <lineage>
        <taxon>Eukaryota</taxon>
        <taxon>Metazoa</taxon>
        <taxon>Ecdysozoa</taxon>
        <taxon>Arthropoda</taxon>
        <taxon>Chelicerata</taxon>
        <taxon>Arachnida</taxon>
        <taxon>Araneae</taxon>
        <taxon>Araneomorphae</taxon>
        <taxon>Entelegynae</taxon>
        <taxon>Araneoidea</taxon>
        <taxon>Araneidae</taxon>
        <taxon>Caerostris</taxon>
    </lineage>
</organism>
<keyword evidence="2" id="KW-1185">Reference proteome</keyword>